<dbReference type="PRINTS" id="PR00625">
    <property type="entry name" value="JDOMAIN"/>
</dbReference>
<sequence length="294" mass="32511">MEFLILLFLVGLAFYFITKWRKPAINQNSGSGRSRSDNRTYNAKGATSHRGSPGNYAKWVGGGLGWAFGGPIGGILGYVLGSMFQGQQAMGGRSFRPGMPTTTGDFNVSLLVLTAAIMKADGTVKKSELEYVKKFYVANFGVEGAKHYIQLLGDILKKDFDVQEVSRQIGRFMDYSARLQLMHYLFGIALADGNADNSEVEIIERIAMSMGLGATDFQSIKAMFVKDTESAYKILGITADATDEEVKTAYREMAKKYHPDKVSHLGEDVKKAAEEKFLKVNEAYETIKKKRGMK</sequence>
<evidence type="ECO:0000256" key="1">
    <source>
        <dbReference type="SAM" id="MobiDB-lite"/>
    </source>
</evidence>
<dbReference type="SUPFAM" id="SSF46565">
    <property type="entry name" value="Chaperone J-domain"/>
    <property type="match status" value="1"/>
</dbReference>
<dbReference type="InterPro" id="IPR029024">
    <property type="entry name" value="TerB-like"/>
</dbReference>
<dbReference type="InterPro" id="IPR001623">
    <property type="entry name" value="DnaJ_domain"/>
</dbReference>
<dbReference type="AlphaFoldDB" id="A0A3B0UAF6"/>
<dbReference type="InterPro" id="IPR007791">
    <property type="entry name" value="DjlA_N"/>
</dbReference>
<gene>
    <name evidence="3" type="ORF">MNBD_BACTEROID07-1858</name>
</gene>
<dbReference type="Gene3D" id="1.10.287.110">
    <property type="entry name" value="DnaJ domain"/>
    <property type="match status" value="1"/>
</dbReference>
<feature type="region of interest" description="Disordered" evidence="1">
    <location>
        <begin position="27"/>
        <end position="51"/>
    </location>
</feature>
<name>A0A3B0UAF6_9ZZZZ</name>
<dbReference type="SMART" id="SM00271">
    <property type="entry name" value="DnaJ"/>
    <property type="match status" value="1"/>
</dbReference>
<dbReference type="CDD" id="cd06257">
    <property type="entry name" value="DnaJ"/>
    <property type="match status" value="1"/>
</dbReference>
<dbReference type="InterPro" id="IPR036869">
    <property type="entry name" value="J_dom_sf"/>
</dbReference>
<dbReference type="EMBL" id="UOET01000186">
    <property type="protein sequence ID" value="VAW28041.1"/>
    <property type="molecule type" value="Genomic_DNA"/>
</dbReference>
<feature type="domain" description="J" evidence="2">
    <location>
        <begin position="230"/>
        <end position="294"/>
    </location>
</feature>
<dbReference type="PANTHER" id="PTHR24074">
    <property type="entry name" value="CO-CHAPERONE PROTEIN DJLA"/>
    <property type="match status" value="1"/>
</dbReference>
<dbReference type="SUPFAM" id="SSF158682">
    <property type="entry name" value="TerB-like"/>
    <property type="match status" value="1"/>
</dbReference>
<proteinExistence type="predicted"/>
<dbReference type="Pfam" id="PF00226">
    <property type="entry name" value="DnaJ"/>
    <property type="match status" value="1"/>
</dbReference>
<evidence type="ECO:0000313" key="3">
    <source>
        <dbReference type="EMBL" id="VAW28041.1"/>
    </source>
</evidence>
<organism evidence="3">
    <name type="scientific">hydrothermal vent metagenome</name>
    <dbReference type="NCBI Taxonomy" id="652676"/>
    <lineage>
        <taxon>unclassified sequences</taxon>
        <taxon>metagenomes</taxon>
        <taxon>ecological metagenomes</taxon>
    </lineage>
</organism>
<reference evidence="3" key="1">
    <citation type="submission" date="2018-06" db="EMBL/GenBank/DDBJ databases">
        <authorList>
            <person name="Zhirakovskaya E."/>
        </authorList>
    </citation>
    <scope>NUCLEOTIDE SEQUENCE</scope>
</reference>
<protein>
    <submittedName>
        <fullName evidence="3">DnaJ-like protein DjlA</fullName>
    </submittedName>
</protein>
<dbReference type="PROSITE" id="PS50076">
    <property type="entry name" value="DNAJ_2"/>
    <property type="match status" value="1"/>
</dbReference>
<evidence type="ECO:0000259" key="2">
    <source>
        <dbReference type="PROSITE" id="PS50076"/>
    </source>
</evidence>
<dbReference type="Pfam" id="PF05099">
    <property type="entry name" value="TerB"/>
    <property type="match status" value="1"/>
</dbReference>
<dbReference type="Gene3D" id="1.10.3680.10">
    <property type="entry name" value="TerB-like"/>
    <property type="match status" value="1"/>
</dbReference>
<accession>A0A3B0UAF6</accession>
<dbReference type="InterPro" id="IPR050817">
    <property type="entry name" value="DjlA_DnaK_co-chaperone"/>
</dbReference>